<feature type="compositionally biased region" description="Basic and acidic residues" evidence="1">
    <location>
        <begin position="632"/>
        <end position="642"/>
    </location>
</feature>
<feature type="region of interest" description="Disordered" evidence="1">
    <location>
        <begin position="98"/>
        <end position="139"/>
    </location>
</feature>
<evidence type="ECO:0000313" key="3">
    <source>
        <dbReference type="EMBL" id="KAF2709430.1"/>
    </source>
</evidence>
<feature type="compositionally biased region" description="Polar residues" evidence="1">
    <location>
        <begin position="510"/>
        <end position="520"/>
    </location>
</feature>
<feature type="compositionally biased region" description="Basic and acidic residues" evidence="1">
    <location>
        <begin position="99"/>
        <end position="115"/>
    </location>
</feature>
<dbReference type="Pfam" id="PF25909">
    <property type="entry name" value="zf-C2H2_AHC1"/>
    <property type="match status" value="1"/>
</dbReference>
<protein>
    <recommendedName>
        <fullName evidence="2">AHC1-like C2H2 zinc-finger domain-containing protein</fullName>
    </recommendedName>
</protein>
<evidence type="ECO:0000259" key="2">
    <source>
        <dbReference type="Pfam" id="PF25909"/>
    </source>
</evidence>
<feature type="region of interest" description="Disordered" evidence="1">
    <location>
        <begin position="628"/>
        <end position="655"/>
    </location>
</feature>
<organism evidence="3 4">
    <name type="scientific">Pleomassaria siparia CBS 279.74</name>
    <dbReference type="NCBI Taxonomy" id="1314801"/>
    <lineage>
        <taxon>Eukaryota</taxon>
        <taxon>Fungi</taxon>
        <taxon>Dikarya</taxon>
        <taxon>Ascomycota</taxon>
        <taxon>Pezizomycotina</taxon>
        <taxon>Dothideomycetes</taxon>
        <taxon>Pleosporomycetidae</taxon>
        <taxon>Pleosporales</taxon>
        <taxon>Pleomassariaceae</taxon>
        <taxon>Pleomassaria</taxon>
    </lineage>
</organism>
<reference evidence="3" key="1">
    <citation type="journal article" date="2020" name="Stud. Mycol.">
        <title>101 Dothideomycetes genomes: a test case for predicting lifestyles and emergence of pathogens.</title>
        <authorList>
            <person name="Haridas S."/>
            <person name="Albert R."/>
            <person name="Binder M."/>
            <person name="Bloem J."/>
            <person name="Labutti K."/>
            <person name="Salamov A."/>
            <person name="Andreopoulos B."/>
            <person name="Baker S."/>
            <person name="Barry K."/>
            <person name="Bills G."/>
            <person name="Bluhm B."/>
            <person name="Cannon C."/>
            <person name="Castanera R."/>
            <person name="Culley D."/>
            <person name="Daum C."/>
            <person name="Ezra D."/>
            <person name="Gonzalez J."/>
            <person name="Henrissat B."/>
            <person name="Kuo A."/>
            <person name="Liang C."/>
            <person name="Lipzen A."/>
            <person name="Lutzoni F."/>
            <person name="Magnuson J."/>
            <person name="Mondo S."/>
            <person name="Nolan M."/>
            <person name="Ohm R."/>
            <person name="Pangilinan J."/>
            <person name="Park H.-J."/>
            <person name="Ramirez L."/>
            <person name="Alfaro M."/>
            <person name="Sun H."/>
            <person name="Tritt A."/>
            <person name="Yoshinaga Y."/>
            <person name="Zwiers L.-H."/>
            <person name="Turgeon B."/>
            <person name="Goodwin S."/>
            <person name="Spatafora J."/>
            <person name="Crous P."/>
            <person name="Grigoriev I."/>
        </authorList>
    </citation>
    <scope>NUCLEOTIDE SEQUENCE</scope>
    <source>
        <strain evidence="3">CBS 279.74</strain>
    </source>
</reference>
<evidence type="ECO:0000313" key="4">
    <source>
        <dbReference type="Proteomes" id="UP000799428"/>
    </source>
</evidence>
<sequence>MQSMFRLWNSDAPGDKIMDKSTFRHSMPLPVVEIPALMNKLKRKSTASPEPGSPQHAHVVKKFRNAQGEGQVKAASLVSNKATECAQSDAPKVACAKVQDARPKAQPSSRKEIKSKAANPNPNPDPDPNLKMQKPAVKPESCPATIFTTTTPAVKTDLTFAQQAVEAQINYEILLKHNELRLIEQELAKCQISLEQLRRCSLVPFPGSEGLSENVSGGVGPALQPPAGYTQPQYPAPWGVTDGPYTRHYAKWLISDPKFDSMHQRALTQQSHGYFCAGEGRATRGSFAEFGSTGKARTSRTSTGTLKLQALGENPAPAPKIDPLLHKRSTDGQWVRLYCAQCGHSNFSNTQGFLNHCRIKHNQVFKSHDQAAIACGIPVDINEVGNPVSTTDPVSTTTATTTTAAAITTTSAVTFPTPSTPGFVHSLVRVNPPELAKHVFRLPSKHTRDHSRAKAAKLAFANSPSTPYLASLLKKRGFSGDLKEIVDLARTKVDMSVIDISDDDAPDSATQTPISPNPQQLVRLPVSAPNVAPASKAPSARPGSSKGQHGRHARLPPPFPPPVNVTDFSHGNGHHMLNSPVDLSPNTVESNPGLVSDHDDDDDEDGYDARSQPDIVMADDVVVEDASDVEGVAERTGSRKGLDGCFARGEGSRKH</sequence>
<proteinExistence type="predicted"/>
<dbReference type="EMBL" id="MU005770">
    <property type="protein sequence ID" value="KAF2709430.1"/>
    <property type="molecule type" value="Genomic_DNA"/>
</dbReference>
<gene>
    <name evidence="3" type="ORF">K504DRAFT_379838</name>
</gene>
<evidence type="ECO:0000256" key="1">
    <source>
        <dbReference type="SAM" id="MobiDB-lite"/>
    </source>
</evidence>
<accession>A0A6G1K9H5</accession>
<dbReference type="Proteomes" id="UP000799428">
    <property type="component" value="Unassembled WGS sequence"/>
</dbReference>
<keyword evidence="4" id="KW-1185">Reference proteome</keyword>
<feature type="region of interest" description="Disordered" evidence="1">
    <location>
        <begin position="500"/>
        <end position="614"/>
    </location>
</feature>
<dbReference type="AlphaFoldDB" id="A0A6G1K9H5"/>
<feature type="domain" description="AHC1-like C2H2 zinc-finger" evidence="2">
    <location>
        <begin position="328"/>
        <end position="371"/>
    </location>
</feature>
<dbReference type="InterPro" id="IPR058706">
    <property type="entry name" value="zf-C2H2_AHC1-like"/>
</dbReference>
<dbReference type="OrthoDB" id="5355528at2759"/>
<name>A0A6G1K9H5_9PLEO</name>